<dbReference type="AlphaFoldDB" id="A6IG60"/>
<dbReference type="Proteomes" id="UP000234681">
    <property type="component" value="Chromosome 7"/>
</dbReference>
<proteinExistence type="predicted"/>
<reference evidence="1 2" key="1">
    <citation type="submission" date="2005-09" db="EMBL/GenBank/DDBJ databases">
        <authorList>
            <person name="Mural R.J."/>
            <person name="Li P.W."/>
            <person name="Adams M.D."/>
            <person name="Amanatides P.G."/>
            <person name="Baden-Tillson H."/>
            <person name="Barnstead M."/>
            <person name="Chin S.H."/>
            <person name="Dew I."/>
            <person name="Evans C.A."/>
            <person name="Ferriera S."/>
            <person name="Flanigan M."/>
            <person name="Fosler C."/>
            <person name="Glodek A."/>
            <person name="Gu Z."/>
            <person name="Holt R.A."/>
            <person name="Jennings D."/>
            <person name="Kraft C.L."/>
            <person name="Lu F."/>
            <person name="Nguyen T."/>
            <person name="Nusskern D.R."/>
            <person name="Pfannkoch C.M."/>
            <person name="Sitter C."/>
            <person name="Sutton G.G."/>
            <person name="Venter J.C."/>
            <person name="Wang Z."/>
            <person name="Woodage T."/>
            <person name="Zheng X.H."/>
            <person name="Zhong F."/>
        </authorList>
    </citation>
    <scope>NUCLEOTIDE SEQUENCE [LARGE SCALE GENOMIC DNA]</scope>
    <source>
        <strain>BN</strain>
        <strain evidence="2">Sprague-Dawley</strain>
    </source>
</reference>
<protein>
    <submittedName>
        <fullName evidence="1">RCG48750</fullName>
    </submittedName>
</protein>
<sequence length="82" mass="9505">MYTYMNPCELYACRRLQKPEEGMRFSGTEIAGNCVLLDGTDMSLCKSHDILDHRFISLGPIMNFLTYTEVKLCFYMLIHSVQ</sequence>
<organism evidence="1 2">
    <name type="scientific">Rattus norvegicus</name>
    <name type="common">Rat</name>
    <dbReference type="NCBI Taxonomy" id="10116"/>
    <lineage>
        <taxon>Eukaryota</taxon>
        <taxon>Metazoa</taxon>
        <taxon>Chordata</taxon>
        <taxon>Craniata</taxon>
        <taxon>Vertebrata</taxon>
        <taxon>Euteleostomi</taxon>
        <taxon>Mammalia</taxon>
        <taxon>Eutheria</taxon>
        <taxon>Euarchontoglires</taxon>
        <taxon>Glires</taxon>
        <taxon>Rodentia</taxon>
        <taxon>Myomorpha</taxon>
        <taxon>Muroidea</taxon>
        <taxon>Muridae</taxon>
        <taxon>Murinae</taxon>
        <taxon>Rattus</taxon>
    </lineage>
</organism>
<gene>
    <name evidence="1" type="ORF">rCG_48750</name>
</gene>
<evidence type="ECO:0000313" key="1">
    <source>
        <dbReference type="EMBL" id="EDM16838.1"/>
    </source>
</evidence>
<accession>A6IG60</accession>
<name>A6IG60_RAT</name>
<evidence type="ECO:0000313" key="2">
    <source>
        <dbReference type="Proteomes" id="UP000234681"/>
    </source>
</evidence>
<dbReference type="EMBL" id="CH473960">
    <property type="protein sequence ID" value="EDM16838.1"/>
    <property type="molecule type" value="Genomic_DNA"/>
</dbReference>